<keyword evidence="2" id="KW-1185">Reference proteome</keyword>
<proteinExistence type="predicted"/>
<gene>
    <name evidence="1" type="ORF">KAT72_05400</name>
</gene>
<accession>A0ABS5GN27</accession>
<evidence type="ECO:0000313" key="2">
    <source>
        <dbReference type="Proteomes" id="UP000675653"/>
    </source>
</evidence>
<dbReference type="EMBL" id="JAGRZL010000014">
    <property type="protein sequence ID" value="MBR7628481.1"/>
    <property type="molecule type" value="Genomic_DNA"/>
</dbReference>
<name>A0ABS5GN27_9GAMM</name>
<protein>
    <submittedName>
        <fullName evidence="1">Uncharacterized protein</fullName>
    </submittedName>
</protein>
<organism evidence="1 2">
    <name type="scientific">Aeromonas popoffii</name>
    <dbReference type="NCBI Taxonomy" id="70856"/>
    <lineage>
        <taxon>Bacteria</taxon>
        <taxon>Pseudomonadati</taxon>
        <taxon>Pseudomonadota</taxon>
        <taxon>Gammaproteobacteria</taxon>
        <taxon>Aeromonadales</taxon>
        <taxon>Aeromonadaceae</taxon>
        <taxon>Aeromonas</taxon>
    </lineage>
</organism>
<reference evidence="1 2" key="1">
    <citation type="submission" date="2021-04" db="EMBL/GenBank/DDBJ databases">
        <title>Draft Genome of Aeromonas popoffii ID682, isolated from a natural water source in Idaho.</title>
        <authorList>
            <person name="Testerman T."/>
            <person name="Graf J."/>
        </authorList>
    </citation>
    <scope>NUCLEOTIDE SEQUENCE [LARGE SCALE GENOMIC DNA]</scope>
    <source>
        <strain evidence="1 2">ID682</strain>
    </source>
</reference>
<evidence type="ECO:0000313" key="1">
    <source>
        <dbReference type="EMBL" id="MBR7628481.1"/>
    </source>
</evidence>
<dbReference type="Proteomes" id="UP000675653">
    <property type="component" value="Unassembled WGS sequence"/>
</dbReference>
<sequence length="205" mass="23969">MSPSTIDVGVRIDGAFEATDRIYVYNIWNNDPCPTDNVSKKKCIISFFDILDATNIQKTSDLEILKEKWRIVSQKMDVKAWMEKCDHGWAWSYLFENIKTGNNKPPIWFINKDNSSAIKDCIITLFDLLNEIPTARELMLRKMKSAWSQKSFRDKNNGKRSVSVVLPEKTISMLDEIFMKKDRRKNEVIIRLIQEEYEQIKKGGH</sequence>
<dbReference type="RefSeq" id="WP_212512959.1">
    <property type="nucleotide sequence ID" value="NZ_CAWQDX010000035.1"/>
</dbReference>
<comment type="caution">
    <text evidence="1">The sequence shown here is derived from an EMBL/GenBank/DDBJ whole genome shotgun (WGS) entry which is preliminary data.</text>
</comment>